<accession>D0L527</accession>
<keyword evidence="3" id="KW-1185">Reference proteome</keyword>
<dbReference type="AlphaFoldDB" id="D0L527"/>
<keyword evidence="1" id="KW-0175">Coiled coil</keyword>
<dbReference type="eggNOG" id="ENOG5031Z54">
    <property type="taxonomic scope" value="Bacteria"/>
</dbReference>
<reference evidence="2 3" key="2">
    <citation type="journal article" date="2010" name="Stand. Genomic Sci.">
        <title>Complete genome sequence of Gordonia bronchialis type strain (3410).</title>
        <authorList>
            <person name="Ivanova N."/>
            <person name="Sikorski J."/>
            <person name="Jando M."/>
            <person name="Lapidus A."/>
            <person name="Nolan M."/>
            <person name="Lucas S."/>
            <person name="Del Rio T.G."/>
            <person name="Tice H."/>
            <person name="Copeland A."/>
            <person name="Cheng J.F."/>
            <person name="Chen F."/>
            <person name="Bruce D."/>
            <person name="Goodwin L."/>
            <person name="Pitluck S."/>
            <person name="Mavromatis K."/>
            <person name="Ovchinnikova G."/>
            <person name="Pati A."/>
            <person name="Chen A."/>
            <person name="Palaniappan K."/>
            <person name="Land M."/>
            <person name="Hauser L."/>
            <person name="Chang Y.J."/>
            <person name="Jeffries C.D."/>
            <person name="Chain P."/>
            <person name="Saunders E."/>
            <person name="Han C."/>
            <person name="Detter J.C."/>
            <person name="Brettin T."/>
            <person name="Rohde M."/>
            <person name="Goker M."/>
            <person name="Bristow J."/>
            <person name="Eisen J.A."/>
            <person name="Markowitz V."/>
            <person name="Hugenholtz P."/>
            <person name="Klenk H.P."/>
            <person name="Kyrpides N.C."/>
        </authorList>
    </citation>
    <scope>NUCLEOTIDE SEQUENCE [LARGE SCALE GENOMIC DNA]</scope>
    <source>
        <strain evidence="3">ATCC 25592 / DSM 43247 / BCRC 13721 / JCM 3198 / KCTC 3076 / NBRC 16047 / NCTC 10667</strain>
    </source>
</reference>
<sequence>MAKTVPTIDEAAQEVQAAEHAVTELEAKIADGDTTITSSVFQKARDALDFARLREKAAAKKAEKDEVAQRQAKIDALVAEAETLTDITDLQGKFAAVVDAVGAFHSALTARAKTATELESRASRLGVWKRPRIDERVTVQSFKPADWLNAAIHEGTTGEPKSMPGYLHGSVMHDSKAGIHGLHTAERAARPMGRCPIRSSPARHGLP</sequence>
<evidence type="ECO:0000256" key="1">
    <source>
        <dbReference type="SAM" id="Coils"/>
    </source>
</evidence>
<name>D0L527_GORB4</name>
<evidence type="ECO:0000313" key="2">
    <source>
        <dbReference type="EMBL" id="ACY20479.1"/>
    </source>
</evidence>
<dbReference type="KEGG" id="gbr:Gbro_1171"/>
<protein>
    <submittedName>
        <fullName evidence="2">Uncharacterized protein</fullName>
    </submittedName>
</protein>
<evidence type="ECO:0000313" key="3">
    <source>
        <dbReference type="Proteomes" id="UP000001219"/>
    </source>
</evidence>
<proteinExistence type="predicted"/>
<feature type="coiled-coil region" evidence="1">
    <location>
        <begin position="8"/>
        <end position="80"/>
    </location>
</feature>
<gene>
    <name evidence="2" type="ordered locus">Gbro_1171</name>
</gene>
<organism evidence="2 3">
    <name type="scientific">Gordonia bronchialis (strain ATCC 25592 / DSM 43247 / BCRC 13721 / JCM 3198 / KCTC 3076 / NBRC 16047 / NCTC 10667)</name>
    <name type="common">Rhodococcus bronchialis</name>
    <dbReference type="NCBI Taxonomy" id="526226"/>
    <lineage>
        <taxon>Bacteria</taxon>
        <taxon>Bacillati</taxon>
        <taxon>Actinomycetota</taxon>
        <taxon>Actinomycetes</taxon>
        <taxon>Mycobacteriales</taxon>
        <taxon>Gordoniaceae</taxon>
        <taxon>Gordonia</taxon>
    </lineage>
</organism>
<dbReference type="STRING" id="526226.Gbro_1171"/>
<dbReference type="Proteomes" id="UP000001219">
    <property type="component" value="Chromosome"/>
</dbReference>
<dbReference type="EMBL" id="CP001802">
    <property type="protein sequence ID" value="ACY20479.1"/>
    <property type="molecule type" value="Genomic_DNA"/>
</dbReference>
<dbReference type="HOGENOM" id="CLU_1324833_0_0_11"/>
<reference evidence="3" key="1">
    <citation type="submission" date="2009-10" db="EMBL/GenBank/DDBJ databases">
        <title>The complete chromosome of Gordonia bronchialis DSM 43247.</title>
        <authorList>
            <consortium name="US DOE Joint Genome Institute (JGI-PGF)"/>
            <person name="Lucas S."/>
            <person name="Copeland A."/>
            <person name="Lapidus A."/>
            <person name="Glavina del Rio T."/>
            <person name="Dalin E."/>
            <person name="Tice H."/>
            <person name="Bruce D."/>
            <person name="Goodwin L."/>
            <person name="Pitluck S."/>
            <person name="Kyrpides N."/>
            <person name="Mavromatis K."/>
            <person name="Ivanova N."/>
            <person name="Ovchinnikova G."/>
            <person name="Saunders E."/>
            <person name="Brettin T."/>
            <person name="Detter J.C."/>
            <person name="Han C."/>
            <person name="Larimer F."/>
            <person name="Land M."/>
            <person name="Hauser L."/>
            <person name="Markowitz V."/>
            <person name="Cheng J.-F."/>
            <person name="Hugenholtz P."/>
            <person name="Woyke T."/>
            <person name="Wu D."/>
            <person name="Jando M."/>
            <person name="Schneider S."/>
            <person name="Goeker M."/>
            <person name="Klenk H.-P."/>
            <person name="Eisen J.A."/>
        </authorList>
    </citation>
    <scope>NUCLEOTIDE SEQUENCE [LARGE SCALE GENOMIC DNA]</scope>
    <source>
        <strain evidence="3">ATCC 25592 / DSM 43247 / BCRC 13721 / JCM 3198 / KCTC 3076 / NBRC 16047 / NCTC 10667</strain>
    </source>
</reference>